<dbReference type="AlphaFoldDB" id="A0A8K0TMI5"/>
<comment type="caution">
    <text evidence="1">The sequence shown here is derived from an EMBL/GenBank/DDBJ whole genome shotgun (WGS) entry which is preliminary data.</text>
</comment>
<dbReference type="Proteomes" id="UP000813385">
    <property type="component" value="Unassembled WGS sequence"/>
</dbReference>
<accession>A0A8K0TMI5</accession>
<sequence>MTDLTREEQLRTSKPETHTLAASVDERSDLDILSRRRREFDTETGRRLGCHGRGLIWRVLLGCQTPPPPYACLSASPGRKLHLAGGRCAAHRSRSCVRTRTRPLHTAQYDLRTASLGSNLQGRARGLDASSDRPCLLAGSDSRRNPMQPCLSLVLVWSSSACLAPRRGLRLGCPCSPAGAMTAKRIHHRPETGHRHVEVRRVLAVVSPVRWPRVPRQRCLES</sequence>
<protein>
    <submittedName>
        <fullName evidence="1">Uncharacterized protein</fullName>
    </submittedName>
</protein>
<keyword evidence="2" id="KW-1185">Reference proteome</keyword>
<reference evidence="1" key="1">
    <citation type="journal article" date="2021" name="Nat. Commun.">
        <title>Genetic determinants of endophytism in the Arabidopsis root mycobiome.</title>
        <authorList>
            <person name="Mesny F."/>
            <person name="Miyauchi S."/>
            <person name="Thiergart T."/>
            <person name="Pickel B."/>
            <person name="Atanasova L."/>
            <person name="Karlsson M."/>
            <person name="Huettel B."/>
            <person name="Barry K.W."/>
            <person name="Haridas S."/>
            <person name="Chen C."/>
            <person name="Bauer D."/>
            <person name="Andreopoulos W."/>
            <person name="Pangilinan J."/>
            <person name="LaButti K."/>
            <person name="Riley R."/>
            <person name="Lipzen A."/>
            <person name="Clum A."/>
            <person name="Drula E."/>
            <person name="Henrissat B."/>
            <person name="Kohler A."/>
            <person name="Grigoriev I.V."/>
            <person name="Martin F.M."/>
            <person name="Hacquard S."/>
        </authorList>
    </citation>
    <scope>NUCLEOTIDE SEQUENCE</scope>
    <source>
        <strain evidence="1">MPI-CAGE-AT-0016</strain>
    </source>
</reference>
<name>A0A8K0TMI5_9PEZI</name>
<gene>
    <name evidence="1" type="ORF">B0T11DRAFT_4723</name>
</gene>
<dbReference type="EMBL" id="JAGPXD010000001">
    <property type="protein sequence ID" value="KAH7374978.1"/>
    <property type="molecule type" value="Genomic_DNA"/>
</dbReference>
<evidence type="ECO:0000313" key="1">
    <source>
        <dbReference type="EMBL" id="KAH7374978.1"/>
    </source>
</evidence>
<proteinExistence type="predicted"/>
<organism evidence="1 2">
    <name type="scientific">Plectosphaerella cucumerina</name>
    <dbReference type="NCBI Taxonomy" id="40658"/>
    <lineage>
        <taxon>Eukaryota</taxon>
        <taxon>Fungi</taxon>
        <taxon>Dikarya</taxon>
        <taxon>Ascomycota</taxon>
        <taxon>Pezizomycotina</taxon>
        <taxon>Sordariomycetes</taxon>
        <taxon>Hypocreomycetidae</taxon>
        <taxon>Glomerellales</taxon>
        <taxon>Plectosphaerellaceae</taxon>
        <taxon>Plectosphaerella</taxon>
    </lineage>
</organism>
<evidence type="ECO:0000313" key="2">
    <source>
        <dbReference type="Proteomes" id="UP000813385"/>
    </source>
</evidence>